<keyword evidence="1" id="KW-1185">Reference proteome</keyword>
<proteinExistence type="predicted"/>
<dbReference type="AlphaFoldDB" id="A0A7E5A2C8"/>
<evidence type="ECO:0000313" key="1">
    <source>
        <dbReference type="Proteomes" id="UP000492821"/>
    </source>
</evidence>
<reference evidence="1" key="1">
    <citation type="journal article" date="2013" name="Genetics">
        <title>The draft genome and transcriptome of Panagrellus redivivus are shaped by the harsh demands of a free-living lifestyle.</title>
        <authorList>
            <person name="Srinivasan J."/>
            <person name="Dillman A.R."/>
            <person name="Macchietto M.G."/>
            <person name="Heikkinen L."/>
            <person name="Lakso M."/>
            <person name="Fracchia K.M."/>
            <person name="Antoshechkin I."/>
            <person name="Mortazavi A."/>
            <person name="Wong G."/>
            <person name="Sternberg P.W."/>
        </authorList>
    </citation>
    <scope>NUCLEOTIDE SEQUENCE [LARGE SCALE GENOMIC DNA]</scope>
    <source>
        <strain evidence="1">MT8872</strain>
    </source>
</reference>
<reference evidence="2" key="2">
    <citation type="submission" date="2020-10" db="UniProtKB">
        <authorList>
            <consortium name="WormBaseParasite"/>
        </authorList>
    </citation>
    <scope>IDENTIFICATION</scope>
</reference>
<organism evidence="1 2">
    <name type="scientific">Panagrellus redivivus</name>
    <name type="common">Microworm</name>
    <dbReference type="NCBI Taxonomy" id="6233"/>
    <lineage>
        <taxon>Eukaryota</taxon>
        <taxon>Metazoa</taxon>
        <taxon>Ecdysozoa</taxon>
        <taxon>Nematoda</taxon>
        <taxon>Chromadorea</taxon>
        <taxon>Rhabditida</taxon>
        <taxon>Tylenchina</taxon>
        <taxon>Panagrolaimomorpha</taxon>
        <taxon>Panagrolaimoidea</taxon>
        <taxon>Panagrolaimidae</taxon>
        <taxon>Panagrellus</taxon>
    </lineage>
</organism>
<name>A0A7E5A2C8_PANRE</name>
<dbReference type="Proteomes" id="UP000492821">
    <property type="component" value="Unassembled WGS sequence"/>
</dbReference>
<protein>
    <submittedName>
        <fullName evidence="2">Dirigent protein</fullName>
    </submittedName>
</protein>
<accession>A0A7E5A2C8</accession>
<dbReference type="WBParaSite" id="Pan_g9834.t1">
    <property type="protein sequence ID" value="Pan_g9834.t1"/>
    <property type="gene ID" value="Pan_g9834"/>
</dbReference>
<sequence>MHAIVNVQSSSLRVAQKWTQCRPVHVSPVAVISSGSLPAGVVALLLPASKFHVHDAYLGSAMAGKRDRGSSSRKMGNGYVIMGVVSVCLKKAIALVGGRSYTAIVNKEDGFARFNGPCSMV</sequence>
<evidence type="ECO:0000313" key="2">
    <source>
        <dbReference type="WBParaSite" id="Pan_g9834.t1"/>
    </source>
</evidence>